<keyword evidence="2" id="KW-1185">Reference proteome</keyword>
<organism evidence="1 2">
    <name type="scientific">Bacillus cytotoxicus</name>
    <dbReference type="NCBI Taxonomy" id="580165"/>
    <lineage>
        <taxon>Bacteria</taxon>
        <taxon>Bacillati</taxon>
        <taxon>Bacillota</taxon>
        <taxon>Bacilli</taxon>
        <taxon>Bacillales</taxon>
        <taxon>Bacillaceae</taxon>
        <taxon>Bacillus</taxon>
        <taxon>Bacillus cereus group</taxon>
    </lineage>
</organism>
<gene>
    <name evidence="1" type="ORF">M3215_14615</name>
</gene>
<reference evidence="1" key="1">
    <citation type="submission" date="2022-05" db="EMBL/GenBank/DDBJ databases">
        <title>Comparative Genomics of Spacecraft Associated Microbes.</title>
        <authorList>
            <person name="Tran M.T."/>
            <person name="Wright A."/>
            <person name="Seuylemezian A."/>
            <person name="Eisen J."/>
            <person name="Coil D."/>
        </authorList>
    </citation>
    <scope>NUCLEOTIDE SEQUENCE</scope>
    <source>
        <strain evidence="1">FAIRING 10M-2.2</strain>
    </source>
</reference>
<evidence type="ECO:0000313" key="1">
    <source>
        <dbReference type="EMBL" id="MCM3737009.1"/>
    </source>
</evidence>
<keyword evidence="1" id="KW-0540">Nuclease</keyword>
<keyword evidence="1" id="KW-0378">Hydrolase</keyword>
<proteinExistence type="predicted"/>
<sequence>MSKRKRTSEIEKWIKEGRGSGIGINYKPWLKIQDVSSLGRSTRLKGIKTSRKHEFLSDLERNYFYLTEHSDFVFDIREQFPLLPLEETIVIADELGIKHSTDPKTGEPIVMTTDFLLTVDKGQGVFEVARTIKMKDELLKERVLEKFEIEREYWQRRDVDWGIVTEEEIHKVMARNISYIHDYYNIQDYDVFQKMSSQLIEDLSLSLMQRLLNDSCSVRIITSEFDSGTHLPFGSGVTLFYHLLAQKIIVIDMLKPINLEGAIEIKSIDESKLKKVKNG</sequence>
<dbReference type="Proteomes" id="UP001202289">
    <property type="component" value="Unassembled WGS sequence"/>
</dbReference>
<dbReference type="EMBL" id="JAMBOP010000017">
    <property type="protein sequence ID" value="MCM3737009.1"/>
    <property type="molecule type" value="Genomic_DNA"/>
</dbReference>
<evidence type="ECO:0000313" key="2">
    <source>
        <dbReference type="Proteomes" id="UP001202289"/>
    </source>
</evidence>
<protein>
    <submittedName>
        <fullName evidence="1">TnsA endonuclease N-terminal domain-containing protein</fullName>
    </submittedName>
</protein>
<accession>A0ACC6A7Y0</accession>
<comment type="caution">
    <text evidence="1">The sequence shown here is derived from an EMBL/GenBank/DDBJ whole genome shotgun (WGS) entry which is preliminary data.</text>
</comment>
<keyword evidence="1" id="KW-0255">Endonuclease</keyword>
<name>A0ACC6A7Y0_9BACI</name>